<protein>
    <submittedName>
        <fullName evidence="2">Uncharacterized protein</fullName>
    </submittedName>
</protein>
<sequence>MWIVEEEAEADVASDLSAFHRIDDVDKVDGPRYFSLAQRLTAYSGVRAAVIAERRYREEHVGSGTQSTGRGGATQAPEAAVLADVSEWVEHVKPEEEG</sequence>
<comment type="caution">
    <text evidence="2">The sequence shown here is derived from an EMBL/GenBank/DDBJ whole genome shotgun (WGS) entry which is preliminary data.</text>
</comment>
<evidence type="ECO:0000256" key="1">
    <source>
        <dbReference type="SAM" id="MobiDB-lite"/>
    </source>
</evidence>
<name>A0A844LJY0_9BURK</name>
<dbReference type="AlphaFoldDB" id="A0A844LJY0"/>
<feature type="region of interest" description="Disordered" evidence="1">
    <location>
        <begin position="58"/>
        <end position="77"/>
    </location>
</feature>
<gene>
    <name evidence="2" type="ORF">GMD42_12010</name>
</gene>
<accession>A0A844LJY0</accession>
<proteinExistence type="predicted"/>
<evidence type="ECO:0000313" key="2">
    <source>
        <dbReference type="EMBL" id="MTU44312.1"/>
    </source>
</evidence>
<dbReference type="EMBL" id="WNCL01000061">
    <property type="protein sequence ID" value="MTU44312.1"/>
    <property type="molecule type" value="Genomic_DNA"/>
</dbReference>
<dbReference type="RefSeq" id="WP_154400074.1">
    <property type="nucleotide sequence ID" value="NZ_WNCJ01000048.1"/>
</dbReference>
<organism evidence="2 3">
    <name type="scientific">Parasutterella excrementihominis</name>
    <dbReference type="NCBI Taxonomy" id="487175"/>
    <lineage>
        <taxon>Bacteria</taxon>
        <taxon>Pseudomonadati</taxon>
        <taxon>Pseudomonadota</taxon>
        <taxon>Betaproteobacteria</taxon>
        <taxon>Burkholderiales</taxon>
        <taxon>Sutterellaceae</taxon>
        <taxon>Parasutterella</taxon>
    </lineage>
</organism>
<reference evidence="2 3" key="1">
    <citation type="journal article" date="2019" name="Nat. Med.">
        <title>A library of human gut bacterial isolates paired with longitudinal multiomics data enables mechanistic microbiome research.</title>
        <authorList>
            <person name="Poyet M."/>
            <person name="Groussin M."/>
            <person name="Gibbons S.M."/>
            <person name="Avila-Pacheco J."/>
            <person name="Jiang X."/>
            <person name="Kearney S.M."/>
            <person name="Perrotta A.R."/>
            <person name="Berdy B."/>
            <person name="Zhao S."/>
            <person name="Lieberman T.D."/>
            <person name="Swanson P.K."/>
            <person name="Smith M."/>
            <person name="Roesemann S."/>
            <person name="Alexander J.E."/>
            <person name="Rich S.A."/>
            <person name="Livny J."/>
            <person name="Vlamakis H."/>
            <person name="Clish C."/>
            <person name="Bullock K."/>
            <person name="Deik A."/>
            <person name="Scott J."/>
            <person name="Pierce K.A."/>
            <person name="Xavier R.J."/>
            <person name="Alm E.J."/>
        </authorList>
    </citation>
    <scope>NUCLEOTIDE SEQUENCE [LARGE SCALE GENOMIC DNA]</scope>
    <source>
        <strain evidence="2 3">BIOML-A2</strain>
    </source>
</reference>
<dbReference type="Proteomes" id="UP000462362">
    <property type="component" value="Unassembled WGS sequence"/>
</dbReference>
<evidence type="ECO:0000313" key="3">
    <source>
        <dbReference type="Proteomes" id="UP000462362"/>
    </source>
</evidence>